<feature type="binding site" evidence="4">
    <location>
        <begin position="178"/>
        <end position="182"/>
    </location>
    <ligand>
        <name>ATP</name>
        <dbReference type="ChEBI" id="CHEBI:30616"/>
    </ligand>
</feature>
<comment type="similarity">
    <text evidence="1 5">Belongs to the GDA1/CD39 NTPase family.</text>
</comment>
<evidence type="ECO:0000256" key="2">
    <source>
        <dbReference type="ARBA" id="ARBA00022801"/>
    </source>
</evidence>
<organism evidence="7 8">
    <name type="scientific">Salvia divinorum</name>
    <name type="common">Maria pastora</name>
    <name type="synonym">Diviner's sage</name>
    <dbReference type="NCBI Taxonomy" id="28513"/>
    <lineage>
        <taxon>Eukaryota</taxon>
        <taxon>Viridiplantae</taxon>
        <taxon>Streptophyta</taxon>
        <taxon>Embryophyta</taxon>
        <taxon>Tracheophyta</taxon>
        <taxon>Spermatophyta</taxon>
        <taxon>Magnoliopsida</taxon>
        <taxon>eudicotyledons</taxon>
        <taxon>Gunneridae</taxon>
        <taxon>Pentapetalae</taxon>
        <taxon>asterids</taxon>
        <taxon>lamiids</taxon>
        <taxon>Lamiales</taxon>
        <taxon>Lamiaceae</taxon>
        <taxon>Nepetoideae</taxon>
        <taxon>Mentheae</taxon>
        <taxon>Salviinae</taxon>
        <taxon>Salvia</taxon>
        <taxon>Salvia subgen. Calosphace</taxon>
    </lineage>
</organism>
<dbReference type="EC" id="3.6.1.5" evidence="7"/>
<accession>A0ABD1G198</accession>
<evidence type="ECO:0000256" key="6">
    <source>
        <dbReference type="SAM" id="SignalP"/>
    </source>
</evidence>
<keyword evidence="6" id="KW-0732">Signal</keyword>
<feature type="active site" description="Proton acceptor" evidence="3">
    <location>
        <position position="148"/>
    </location>
</feature>
<dbReference type="EMBL" id="JBEAFC010000011">
    <property type="protein sequence ID" value="KAL1537530.1"/>
    <property type="molecule type" value="Genomic_DNA"/>
</dbReference>
<dbReference type="Gene3D" id="3.30.420.150">
    <property type="entry name" value="Exopolyphosphatase. Domain 2"/>
    <property type="match status" value="1"/>
</dbReference>
<dbReference type="Gene3D" id="3.30.420.40">
    <property type="match status" value="1"/>
</dbReference>
<proteinExistence type="inferred from homology"/>
<reference evidence="7 8" key="1">
    <citation type="submission" date="2024-06" db="EMBL/GenBank/DDBJ databases">
        <title>A chromosome level genome sequence of Diviner's sage (Salvia divinorum).</title>
        <authorList>
            <person name="Ford S.A."/>
            <person name="Ro D.-K."/>
            <person name="Ness R.W."/>
            <person name="Phillips M.A."/>
        </authorList>
    </citation>
    <scope>NUCLEOTIDE SEQUENCE [LARGE SCALE GENOMIC DNA]</scope>
    <source>
        <strain evidence="7">SAF-2024a</strain>
        <tissue evidence="7">Leaf</tissue>
    </source>
</reference>
<dbReference type="GO" id="GO:0004050">
    <property type="term" value="F:apyrase activity"/>
    <property type="evidence" value="ECO:0007669"/>
    <property type="project" value="UniProtKB-EC"/>
</dbReference>
<evidence type="ECO:0000256" key="5">
    <source>
        <dbReference type="RuleBase" id="RU003833"/>
    </source>
</evidence>
<evidence type="ECO:0000313" key="8">
    <source>
        <dbReference type="Proteomes" id="UP001567538"/>
    </source>
</evidence>
<sequence>MFIERLLLVLSLVGLAPNVVQQKYAVVFDAGSTGSRVHVFNFDSDMGLLPIDQEFEFYQAITPGLSSYADDPKAGADSLRPLLDQAEAVVPQELRSTTPLKLGATTGLRLLPGNTSDAILEAVKEYFEQESSLDYRPEWITVLQGTDEGAYIWIAINYLLESLNGGFSHTVGVVDLGGGSVQLAYAISESAASTAPSQSPQGDAYVFQKRILGTDYNLYTQRYRNRYLNYGLRAARAQSLNNTGDRGNPCVTNGYQATYDYNGEVYTAKPPRSGTNLRRCRALARKVLRIDAPCPRSNCTFDGVWSGGGGDGFSNLYIASYFYDTAAESGIVDAARIRPIAYREAAKRACRATVESVKAMFPAIEEGDLGYLCMDLVYEYSLLVDGFGLDPLKEVTAVKNVDYKGSLIGAAWPLSCAVELLSL</sequence>
<feature type="signal peptide" evidence="6">
    <location>
        <begin position="1"/>
        <end position="22"/>
    </location>
</feature>
<keyword evidence="4" id="KW-0547">Nucleotide-binding</keyword>
<dbReference type="Proteomes" id="UP001567538">
    <property type="component" value="Unassembled WGS sequence"/>
</dbReference>
<dbReference type="PROSITE" id="PS01238">
    <property type="entry name" value="GDA1_CD39_NTPASE"/>
    <property type="match status" value="1"/>
</dbReference>
<feature type="chain" id="PRO_5044798529" evidence="6">
    <location>
        <begin position="23"/>
        <end position="423"/>
    </location>
</feature>
<keyword evidence="2 5" id="KW-0378">Hydrolase</keyword>
<evidence type="ECO:0000313" key="7">
    <source>
        <dbReference type="EMBL" id="KAL1537530.1"/>
    </source>
</evidence>
<dbReference type="Pfam" id="PF01150">
    <property type="entry name" value="GDA1_CD39"/>
    <property type="match status" value="1"/>
</dbReference>
<keyword evidence="8" id="KW-1185">Reference proteome</keyword>
<dbReference type="PANTHER" id="PTHR11782:SF116">
    <property type="entry name" value="APYRASE"/>
    <property type="match status" value="1"/>
</dbReference>
<evidence type="ECO:0000256" key="3">
    <source>
        <dbReference type="PIRSR" id="PIRSR600407-1"/>
    </source>
</evidence>
<keyword evidence="4" id="KW-0067">ATP-binding</keyword>
<protein>
    <submittedName>
        <fullName evidence="7">Apyrase</fullName>
        <ecNumber evidence="7">3.6.1.5</ecNumber>
    </submittedName>
</protein>
<evidence type="ECO:0000256" key="4">
    <source>
        <dbReference type="PIRSR" id="PIRSR600407-2"/>
    </source>
</evidence>
<dbReference type="InterPro" id="IPR000407">
    <property type="entry name" value="GDA1_CD39_NTPase"/>
</dbReference>
<gene>
    <name evidence="7" type="ORF">AAHA92_30032</name>
</gene>
<dbReference type="AlphaFoldDB" id="A0ABD1G198"/>
<evidence type="ECO:0000256" key="1">
    <source>
        <dbReference type="ARBA" id="ARBA00009283"/>
    </source>
</evidence>
<name>A0ABD1G198_SALDI</name>
<dbReference type="PANTHER" id="PTHR11782">
    <property type="entry name" value="ADENOSINE/GUANOSINE DIPHOSPHATASE"/>
    <property type="match status" value="1"/>
</dbReference>
<comment type="caution">
    <text evidence="7">The sequence shown here is derived from an EMBL/GenBank/DDBJ whole genome shotgun (WGS) entry which is preliminary data.</text>
</comment>